<dbReference type="RefSeq" id="WP_145666162.1">
    <property type="nucleotide sequence ID" value="NZ_VITK01000006.1"/>
</dbReference>
<dbReference type="OrthoDB" id="7428686at2"/>
<dbReference type="Proteomes" id="UP000319949">
    <property type="component" value="Unassembled WGS sequence"/>
</dbReference>
<dbReference type="EMBL" id="VITK01000006">
    <property type="protein sequence ID" value="TWA97281.1"/>
    <property type="molecule type" value="Genomic_DNA"/>
</dbReference>
<gene>
    <name evidence="1" type="ORF">FBZ96_106335</name>
</gene>
<sequence length="242" mass="25454">MSFISKWAGLLGLLAVLVIGDQIRINRPGHKYRLTVEVATPDGIRTVSGILAVVPDRNYNRGGRTTMRGEAVFVDLGQDGGKDRGKGKNLVVLLAHRQGDKLDLDDINYVALRAYGAARGNRVSFNDISRQTGIVPVQGDLIPVLVSFGDPADPASARLVASDQADAVLGDGYAIRGLTAEVVPNGFWPIDFGGVLGEPVTRGIDAKLPWLAAPGDPAATALKAAGLPAPGAIEAREAFARK</sequence>
<organism evidence="1 2">
    <name type="scientific">Bradyrhizobium stylosanthis</name>
    <dbReference type="NCBI Taxonomy" id="1803665"/>
    <lineage>
        <taxon>Bacteria</taxon>
        <taxon>Pseudomonadati</taxon>
        <taxon>Pseudomonadota</taxon>
        <taxon>Alphaproteobacteria</taxon>
        <taxon>Hyphomicrobiales</taxon>
        <taxon>Nitrobacteraceae</taxon>
        <taxon>Bradyrhizobium</taxon>
    </lineage>
</organism>
<evidence type="ECO:0000313" key="1">
    <source>
        <dbReference type="EMBL" id="TWA97281.1"/>
    </source>
</evidence>
<proteinExistence type="predicted"/>
<reference evidence="1 2" key="1">
    <citation type="submission" date="2019-06" db="EMBL/GenBank/DDBJ databases">
        <title>Genomic Encyclopedia of Type Strains, Phase IV (KMG-V): Genome sequencing to study the core and pangenomes of soil and plant-associated prokaryotes.</title>
        <authorList>
            <person name="Whitman W."/>
        </authorList>
    </citation>
    <scope>NUCLEOTIDE SEQUENCE [LARGE SCALE GENOMIC DNA]</scope>
    <source>
        <strain evidence="1 2">BR 510</strain>
    </source>
</reference>
<protein>
    <submittedName>
        <fullName evidence="1">Uncharacterized protein</fullName>
    </submittedName>
</protein>
<keyword evidence="2" id="KW-1185">Reference proteome</keyword>
<dbReference type="AlphaFoldDB" id="A0A560DJI8"/>
<evidence type="ECO:0000313" key="2">
    <source>
        <dbReference type="Proteomes" id="UP000319949"/>
    </source>
</evidence>
<dbReference type="STRING" id="1803665.GCA_001641335_00932"/>
<comment type="caution">
    <text evidence="1">The sequence shown here is derived from an EMBL/GenBank/DDBJ whole genome shotgun (WGS) entry which is preliminary data.</text>
</comment>
<accession>A0A560DJI8</accession>
<name>A0A560DJI8_9BRAD</name>